<proteinExistence type="predicted"/>
<dbReference type="AlphaFoldDB" id="X6MIY0"/>
<protein>
    <submittedName>
        <fullName evidence="2">Uncharacterized protein</fullName>
    </submittedName>
</protein>
<evidence type="ECO:0000256" key="1">
    <source>
        <dbReference type="SAM" id="MobiDB-lite"/>
    </source>
</evidence>
<dbReference type="EMBL" id="ASPP01020365">
    <property type="protein sequence ID" value="ETO13829.1"/>
    <property type="molecule type" value="Genomic_DNA"/>
</dbReference>
<feature type="compositionally biased region" description="Low complexity" evidence="1">
    <location>
        <begin position="137"/>
        <end position="160"/>
    </location>
</feature>
<comment type="caution">
    <text evidence="2">The sequence shown here is derived from an EMBL/GenBank/DDBJ whole genome shotgun (WGS) entry which is preliminary data.</text>
</comment>
<gene>
    <name evidence="2" type="ORF">RFI_23539</name>
</gene>
<evidence type="ECO:0000313" key="2">
    <source>
        <dbReference type="EMBL" id="ETO13829.1"/>
    </source>
</evidence>
<accession>X6MIY0</accession>
<reference evidence="2 3" key="1">
    <citation type="journal article" date="2013" name="Curr. Biol.">
        <title>The Genome of the Foraminiferan Reticulomyxa filosa.</title>
        <authorList>
            <person name="Glockner G."/>
            <person name="Hulsmann N."/>
            <person name="Schleicher M."/>
            <person name="Noegel A.A."/>
            <person name="Eichinger L."/>
            <person name="Gallinger C."/>
            <person name="Pawlowski J."/>
            <person name="Sierra R."/>
            <person name="Euteneuer U."/>
            <person name="Pillet L."/>
            <person name="Moustafa A."/>
            <person name="Platzer M."/>
            <person name="Groth M."/>
            <person name="Szafranski K."/>
            <person name="Schliwa M."/>
        </authorList>
    </citation>
    <scope>NUCLEOTIDE SEQUENCE [LARGE SCALE GENOMIC DNA]</scope>
</reference>
<organism evidence="2 3">
    <name type="scientific">Reticulomyxa filosa</name>
    <dbReference type="NCBI Taxonomy" id="46433"/>
    <lineage>
        <taxon>Eukaryota</taxon>
        <taxon>Sar</taxon>
        <taxon>Rhizaria</taxon>
        <taxon>Retaria</taxon>
        <taxon>Foraminifera</taxon>
        <taxon>Monothalamids</taxon>
        <taxon>Reticulomyxidae</taxon>
        <taxon>Reticulomyxa</taxon>
    </lineage>
</organism>
<keyword evidence="3" id="KW-1185">Reference proteome</keyword>
<feature type="region of interest" description="Disordered" evidence="1">
    <location>
        <begin position="131"/>
        <end position="160"/>
    </location>
</feature>
<evidence type="ECO:0000313" key="3">
    <source>
        <dbReference type="Proteomes" id="UP000023152"/>
    </source>
</evidence>
<sequence length="289" mass="34151">MGIYKIVVHKTYRVKYTSKCNQKQTKQVKKQQLLLIMTPPRIVKILVCTAKIMRKETIDKAMKTNTAKIVKKEDEQMEDQIDKQMIIDQLREQLSVIETNYNQLLQELQNRIDQIDEQNKQLQKLNEDLSKKENKIDNNNNSNNDNSHSKNINTNNINNNNKISIINNQGNTMKSKIAMFGWIFNSYINFKDLKQCLLSWGIPMQETGRIRFHTYSNGTRKFIIIEIKNIQKAEEFLLIIRKKISEKMVKGITWAEIYKENGVKIDKEINRNFYIPKWNNQINSQQGKH</sequence>
<name>X6MIY0_RETFI</name>
<dbReference type="Proteomes" id="UP000023152">
    <property type="component" value="Unassembled WGS sequence"/>
</dbReference>